<feature type="compositionally biased region" description="Basic and acidic residues" evidence="7">
    <location>
        <begin position="308"/>
        <end position="317"/>
    </location>
</feature>
<gene>
    <name evidence="6" type="primary">MED17</name>
    <name evidence="8" type="ORF">SADUNF_Sadunf15G0050800</name>
</gene>
<name>A0A835ML00_9ROSI</name>
<dbReference type="GO" id="GO:0070847">
    <property type="term" value="C:core mediator complex"/>
    <property type="evidence" value="ECO:0007669"/>
    <property type="project" value="TreeGrafter"/>
</dbReference>
<evidence type="ECO:0000256" key="2">
    <source>
        <dbReference type="ARBA" id="ARBA00005635"/>
    </source>
</evidence>
<evidence type="ECO:0000256" key="6">
    <source>
        <dbReference type="RuleBase" id="RU364140"/>
    </source>
</evidence>
<reference evidence="8 9" key="1">
    <citation type="submission" date="2020-10" db="EMBL/GenBank/DDBJ databases">
        <title>Plant Genome Project.</title>
        <authorList>
            <person name="Zhang R.-G."/>
        </authorList>
    </citation>
    <scope>NUCLEOTIDE SEQUENCE [LARGE SCALE GENOMIC DNA]</scope>
    <source>
        <strain evidence="8">FAFU-HL-1</strain>
        <tissue evidence="8">Leaf</tissue>
    </source>
</reference>
<keyword evidence="5 6" id="KW-0539">Nucleus</keyword>
<comment type="similarity">
    <text evidence="2 6">Belongs to the Mediator complex subunit 17 family.</text>
</comment>
<keyword evidence="6" id="KW-0010">Activator</keyword>
<dbReference type="InterPro" id="IPR019313">
    <property type="entry name" value="Mediator_Med17"/>
</dbReference>
<evidence type="ECO:0000256" key="1">
    <source>
        <dbReference type="ARBA" id="ARBA00004123"/>
    </source>
</evidence>
<dbReference type="GO" id="GO:0016592">
    <property type="term" value="C:mediator complex"/>
    <property type="evidence" value="ECO:0007669"/>
    <property type="project" value="InterPro"/>
</dbReference>
<dbReference type="Proteomes" id="UP000657918">
    <property type="component" value="Unassembled WGS sequence"/>
</dbReference>
<evidence type="ECO:0000313" key="9">
    <source>
        <dbReference type="Proteomes" id="UP000657918"/>
    </source>
</evidence>
<sequence>MDGKLEMSLDKLPVKRLESIEENGFERFPTDIGYDEKQVSLIRRIDFAWAVEKEDEEKKLKKRQKKSSRESSSTTAPWPWKNMVENLHLAHQELSVIIDLINTVRVIIISSATHCYPLSIYFVIDRVPELFIKSFDYLHCFVLVEANDAVTVAGMTRPKPLPHEILADLAVSTATKLQCYRNLGKYFKQSAKALEQQVAREARFYGALIRLQQNWKVKRQRVAATAPGNEGFMIDLFDNSLYDSVAVFQPSSLSTIRIDHDSDGMLAINLPSKSCHSLLFGFLSGHSNADLKKSNKSKTHGSLKNPSKKPEKGSLSDNECVKDTHLLLRKVHQTIFDEQVFDMVNRGAVNQSSGLNVTGIQENYLQLCIGPGISIYVSVVPSDQGDQAIDIEDPENLESAAVPSDSFDGVKLAEEKHNSLTKKTSFPNCVTCEIYLKQIFHEYVFVEAKGRPFSTSTRMPGQPANDGSSLLSHFCLSLSHRIISNKVLMELENVVCRVPYLHLISHPTWHSRSSAWTIYMKIPPSILHASSQARTPDIQNMKNVVKSEFWTKVMVHDDCINIEAEGAPNVVGLFKDGSDDICSTNKYDCNLDDLPLIILQQVASQVIRWLHEEALAVGIKANRDFLCLSFELEQGEILSLVAHVDPEDIQGCISWLLTMEDSFAEEKKLHMNIADGASEYRKFLGYLPLDVLYSTLMDLVSLCGGGSH</sequence>
<evidence type="ECO:0000256" key="5">
    <source>
        <dbReference type="ARBA" id="ARBA00023242"/>
    </source>
</evidence>
<dbReference type="AlphaFoldDB" id="A0A835ML00"/>
<proteinExistence type="inferred from homology"/>
<evidence type="ECO:0000256" key="3">
    <source>
        <dbReference type="ARBA" id="ARBA00023015"/>
    </source>
</evidence>
<keyword evidence="3 6" id="KW-0805">Transcription regulation</keyword>
<accession>A0A835ML00</accession>
<dbReference type="Pfam" id="PF10156">
    <property type="entry name" value="Med17"/>
    <property type="match status" value="1"/>
</dbReference>
<comment type="subcellular location">
    <subcellularLocation>
        <location evidence="1 6">Nucleus</location>
    </subcellularLocation>
</comment>
<dbReference type="EMBL" id="JADGMS010000015">
    <property type="protein sequence ID" value="KAF9667699.1"/>
    <property type="molecule type" value="Genomic_DNA"/>
</dbReference>
<evidence type="ECO:0000256" key="7">
    <source>
        <dbReference type="SAM" id="MobiDB-lite"/>
    </source>
</evidence>
<evidence type="ECO:0000313" key="8">
    <source>
        <dbReference type="EMBL" id="KAF9667699.1"/>
    </source>
</evidence>
<comment type="caution">
    <text evidence="8">The sequence shown here is derived from an EMBL/GenBank/DDBJ whole genome shotgun (WGS) entry which is preliminary data.</text>
</comment>
<keyword evidence="4 6" id="KW-0804">Transcription</keyword>
<dbReference type="OrthoDB" id="2020583at2759"/>
<comment type="subunit">
    <text evidence="6">Component of the Mediator complex.</text>
</comment>
<evidence type="ECO:0000256" key="4">
    <source>
        <dbReference type="ARBA" id="ARBA00023163"/>
    </source>
</evidence>
<dbReference type="GO" id="GO:0003712">
    <property type="term" value="F:transcription coregulator activity"/>
    <property type="evidence" value="ECO:0007669"/>
    <property type="project" value="InterPro"/>
</dbReference>
<dbReference type="GO" id="GO:0006357">
    <property type="term" value="P:regulation of transcription by RNA polymerase II"/>
    <property type="evidence" value="ECO:0007669"/>
    <property type="project" value="InterPro"/>
</dbReference>
<dbReference type="PANTHER" id="PTHR13114">
    <property type="entry name" value="MEDIATOR OF RNA POLYMERASE II TRANSCRIPTION SUBUNIT 17"/>
    <property type="match status" value="1"/>
</dbReference>
<protein>
    <recommendedName>
        <fullName evidence="6">Mediator of RNA polymerase II transcription subunit 17</fullName>
    </recommendedName>
    <alternativeName>
        <fullName evidence="6">Mediator complex subunit 17</fullName>
    </alternativeName>
</protein>
<feature type="region of interest" description="Disordered" evidence="7">
    <location>
        <begin position="291"/>
        <end position="317"/>
    </location>
</feature>
<keyword evidence="9" id="KW-1185">Reference proteome</keyword>
<dbReference type="PANTHER" id="PTHR13114:SF7">
    <property type="entry name" value="MEDIATOR OF RNA POLYMERASE II TRANSCRIPTION SUBUNIT 17"/>
    <property type="match status" value="1"/>
</dbReference>
<comment type="function">
    <text evidence="6">Component of the Mediator complex, a coactivator involved in the regulated transcription of nearly all RNA polymerase II-dependent genes. Mediator functions as a bridge to convey information from gene-specific regulatory proteins to the basal RNA polymerase II transcription machinery. Mediator is recruited to promoters by direct interactions with regulatory proteins and serves as a scaffold for the assembly of a functional preinitiation complex with RNA polymerase II and the general transcription factors.</text>
</comment>
<organism evidence="8 9">
    <name type="scientific">Salix dunnii</name>
    <dbReference type="NCBI Taxonomy" id="1413687"/>
    <lineage>
        <taxon>Eukaryota</taxon>
        <taxon>Viridiplantae</taxon>
        <taxon>Streptophyta</taxon>
        <taxon>Embryophyta</taxon>
        <taxon>Tracheophyta</taxon>
        <taxon>Spermatophyta</taxon>
        <taxon>Magnoliopsida</taxon>
        <taxon>eudicotyledons</taxon>
        <taxon>Gunneridae</taxon>
        <taxon>Pentapetalae</taxon>
        <taxon>rosids</taxon>
        <taxon>fabids</taxon>
        <taxon>Malpighiales</taxon>
        <taxon>Salicaceae</taxon>
        <taxon>Saliceae</taxon>
        <taxon>Salix</taxon>
    </lineage>
</organism>